<keyword evidence="2" id="KW-1185">Reference proteome</keyword>
<comment type="caution">
    <text evidence="1">The sequence shown here is derived from an EMBL/GenBank/DDBJ whole genome shotgun (WGS) entry which is preliminary data.</text>
</comment>
<reference evidence="1" key="1">
    <citation type="submission" date="2022-04" db="EMBL/GenBank/DDBJ databases">
        <title>Chromosome-scale genome assembly of Holotrichia oblita Faldermann.</title>
        <authorList>
            <person name="Rongchong L."/>
        </authorList>
    </citation>
    <scope>NUCLEOTIDE SEQUENCE</scope>
    <source>
        <strain evidence="1">81SQS9</strain>
    </source>
</reference>
<evidence type="ECO:0000313" key="1">
    <source>
        <dbReference type="EMBL" id="KAI4459134.1"/>
    </source>
</evidence>
<sequence length="358" mass="40216">MVTMFTNVILKLSKQVFVPQTVFLRTYRTVLSKEIPVSQFCTIILKCPYNINIKPIDVFQSQNKAFINIDTNSDASKVPDVICNYNNDILSVDVIGSDKEDFTLNIDTSVKANVDIQGCNNINIGNFYGKYIKANTKNGHINLAKSQCEEISLITDNGDIVCKDVTQAGDITLKIQNSGKITTDRLQGLKLQAYVANGSINVGSSYCDKSNFEIETGELQLKNLHKHVTINIKEEALLNIVGFDGDISINMKKGLANIQFSRIIEDSKIHIENDGSLILRLSEECQKENLIELLTNNFVLTDTINMNVNRNNESCELFPIDREKDGLYKLHVSCKKSHVLVNSASWTDLFEKSYRVKD</sequence>
<evidence type="ECO:0000313" key="2">
    <source>
        <dbReference type="Proteomes" id="UP001056778"/>
    </source>
</evidence>
<gene>
    <name evidence="1" type="ORF">MML48_6g00001691</name>
</gene>
<accession>A0ACB9SX27</accession>
<proteinExistence type="predicted"/>
<dbReference type="Proteomes" id="UP001056778">
    <property type="component" value="Chromosome 6"/>
</dbReference>
<protein>
    <submittedName>
        <fullName evidence="1">Adhesin</fullName>
    </submittedName>
</protein>
<name>A0ACB9SX27_HOLOL</name>
<dbReference type="EMBL" id="CM043020">
    <property type="protein sequence ID" value="KAI4459134.1"/>
    <property type="molecule type" value="Genomic_DNA"/>
</dbReference>
<organism evidence="1 2">
    <name type="scientific">Holotrichia oblita</name>
    <name type="common">Chafer beetle</name>
    <dbReference type="NCBI Taxonomy" id="644536"/>
    <lineage>
        <taxon>Eukaryota</taxon>
        <taxon>Metazoa</taxon>
        <taxon>Ecdysozoa</taxon>
        <taxon>Arthropoda</taxon>
        <taxon>Hexapoda</taxon>
        <taxon>Insecta</taxon>
        <taxon>Pterygota</taxon>
        <taxon>Neoptera</taxon>
        <taxon>Endopterygota</taxon>
        <taxon>Coleoptera</taxon>
        <taxon>Polyphaga</taxon>
        <taxon>Scarabaeiformia</taxon>
        <taxon>Scarabaeidae</taxon>
        <taxon>Melolonthinae</taxon>
        <taxon>Holotrichia</taxon>
    </lineage>
</organism>